<dbReference type="InterPro" id="IPR050833">
    <property type="entry name" value="Poly_Biosynth_Transport"/>
</dbReference>
<gene>
    <name evidence="7" type="ORF">FHS99_000617</name>
</gene>
<feature type="transmembrane region" description="Helical" evidence="6">
    <location>
        <begin position="353"/>
        <end position="375"/>
    </location>
</feature>
<proteinExistence type="predicted"/>
<organism evidence="7 8">
    <name type="scientific">Sphingomonas prati</name>
    <dbReference type="NCBI Taxonomy" id="1843237"/>
    <lineage>
        <taxon>Bacteria</taxon>
        <taxon>Pseudomonadati</taxon>
        <taxon>Pseudomonadota</taxon>
        <taxon>Alphaproteobacteria</taxon>
        <taxon>Sphingomonadales</taxon>
        <taxon>Sphingomonadaceae</taxon>
        <taxon>Sphingomonas</taxon>
    </lineage>
</organism>
<evidence type="ECO:0000256" key="2">
    <source>
        <dbReference type="ARBA" id="ARBA00022475"/>
    </source>
</evidence>
<accession>A0A7W9F0B1</accession>
<evidence type="ECO:0000256" key="4">
    <source>
        <dbReference type="ARBA" id="ARBA00022989"/>
    </source>
</evidence>
<feature type="transmembrane region" description="Helical" evidence="6">
    <location>
        <begin position="49"/>
        <end position="72"/>
    </location>
</feature>
<keyword evidence="8" id="KW-1185">Reference proteome</keyword>
<feature type="transmembrane region" description="Helical" evidence="6">
    <location>
        <begin position="93"/>
        <end position="123"/>
    </location>
</feature>
<feature type="transmembrane region" description="Helical" evidence="6">
    <location>
        <begin position="415"/>
        <end position="435"/>
    </location>
</feature>
<evidence type="ECO:0000313" key="7">
    <source>
        <dbReference type="EMBL" id="MBB5728161.1"/>
    </source>
</evidence>
<dbReference type="InterPro" id="IPR002797">
    <property type="entry name" value="Polysacc_synth"/>
</dbReference>
<keyword evidence="3 6" id="KW-0812">Transmembrane</keyword>
<keyword evidence="4 6" id="KW-1133">Transmembrane helix</keyword>
<dbReference type="Proteomes" id="UP000546701">
    <property type="component" value="Unassembled WGS sequence"/>
</dbReference>
<feature type="transmembrane region" description="Helical" evidence="6">
    <location>
        <begin position="135"/>
        <end position="152"/>
    </location>
</feature>
<dbReference type="Pfam" id="PF01943">
    <property type="entry name" value="Polysacc_synt"/>
    <property type="match status" value="1"/>
</dbReference>
<sequence length="452" mass="47370">MTPDAATDAPRPEGPIRRAMRNAAWLLGGKGVGGLFSLVYLALVARTLGVAGFGLFAMILAYGQALANVVGFQSWQTVIRYGAHHRADARPELFGQVLLFSTLLDLGAALAGGAIAVAGALIIGPAIGWSHETQVLAAWFGLSLIFTQRGAPTGVLRLFDRFDLAAYAELTLPTTRLIGTLAAWVLDGGLAGYLLAWALADLITTASMWWQAWRELVKRDMVGGRGRWGLRGLTTGNPGIWRFSITTNLTASIGLVWQQVPVLAVGWIAGPAGAGGYRMATQLGTALTKPVTSLARSIYPEFARMSVGGSPRALVPVLARTAWISAALGLASVVLIAAAGRHILLFVGGPDYVFAYPVLVVLTLASALNLVGFGLEPALVAIGRPGAALVARGLATVVYIALLAGMLRWMGPIGAAWATFIATGLSTVLLGVAFWRAGDERAEAVLPTALRN</sequence>
<protein>
    <submittedName>
        <fullName evidence="7">O-antigen/teichoic acid export membrane protein</fullName>
    </submittedName>
</protein>
<feature type="transmembrane region" description="Helical" evidence="6">
    <location>
        <begin position="387"/>
        <end position="409"/>
    </location>
</feature>
<reference evidence="7 8" key="1">
    <citation type="submission" date="2020-08" db="EMBL/GenBank/DDBJ databases">
        <title>Genomic Encyclopedia of Type Strains, Phase IV (KMG-IV): sequencing the most valuable type-strain genomes for metagenomic binning, comparative biology and taxonomic classification.</title>
        <authorList>
            <person name="Goeker M."/>
        </authorList>
    </citation>
    <scope>NUCLEOTIDE SEQUENCE [LARGE SCALE GENOMIC DNA]</scope>
    <source>
        <strain evidence="7 8">DSM 103336</strain>
    </source>
</reference>
<feature type="transmembrane region" description="Helical" evidence="6">
    <location>
        <begin position="23"/>
        <end position="43"/>
    </location>
</feature>
<evidence type="ECO:0000256" key="6">
    <source>
        <dbReference type="SAM" id="Phobius"/>
    </source>
</evidence>
<evidence type="ECO:0000256" key="1">
    <source>
        <dbReference type="ARBA" id="ARBA00004651"/>
    </source>
</evidence>
<keyword evidence="2" id="KW-1003">Cell membrane</keyword>
<dbReference type="PANTHER" id="PTHR30250:SF31">
    <property type="entry name" value="INNER MEMBRANE PROTEIN YGHQ"/>
    <property type="match status" value="1"/>
</dbReference>
<evidence type="ECO:0000256" key="5">
    <source>
        <dbReference type="ARBA" id="ARBA00023136"/>
    </source>
</evidence>
<evidence type="ECO:0000256" key="3">
    <source>
        <dbReference type="ARBA" id="ARBA00022692"/>
    </source>
</evidence>
<name>A0A7W9F0B1_9SPHN</name>
<dbReference type="AlphaFoldDB" id="A0A7W9F0B1"/>
<comment type="caution">
    <text evidence="7">The sequence shown here is derived from an EMBL/GenBank/DDBJ whole genome shotgun (WGS) entry which is preliminary data.</text>
</comment>
<comment type="subcellular location">
    <subcellularLocation>
        <location evidence="1">Cell membrane</location>
        <topology evidence="1">Multi-pass membrane protein</topology>
    </subcellularLocation>
</comment>
<dbReference type="GO" id="GO:0005886">
    <property type="term" value="C:plasma membrane"/>
    <property type="evidence" value="ECO:0007669"/>
    <property type="project" value="UniProtKB-SubCell"/>
</dbReference>
<dbReference type="EMBL" id="JACIJR010000001">
    <property type="protein sequence ID" value="MBB5728161.1"/>
    <property type="molecule type" value="Genomic_DNA"/>
</dbReference>
<dbReference type="PANTHER" id="PTHR30250">
    <property type="entry name" value="PST FAMILY PREDICTED COLANIC ACID TRANSPORTER"/>
    <property type="match status" value="1"/>
</dbReference>
<dbReference type="RefSeq" id="WP_157174895.1">
    <property type="nucleotide sequence ID" value="NZ_BMJP01000001.1"/>
</dbReference>
<keyword evidence="5 6" id="KW-0472">Membrane</keyword>
<feature type="transmembrane region" description="Helical" evidence="6">
    <location>
        <begin position="322"/>
        <end position="347"/>
    </location>
</feature>
<dbReference type="OrthoDB" id="493991at2"/>
<evidence type="ECO:0000313" key="8">
    <source>
        <dbReference type="Proteomes" id="UP000546701"/>
    </source>
</evidence>